<sequence length="227" mass="24744">MMVSSKEKLWSRAWRWVKTIFFVANMLASLFFVCAPPLLVVFLDLLIPSVLLAAAAGGPGAPMLSAQLRSYRFGASFVDLPLLSAARSLLLLGKGPYLGLATVCAVVSAGYVMLKAITMFGAEAATGRRHILSFGEKEGPAVEALFLSSFALAMAHLVAAYRTSCRERRKLLVYKIDIEALPRNLTSWSGLAEGQRAFEMVESTMNMLTIMGHEQYLCRAVEGMIIS</sequence>
<evidence type="ECO:0000256" key="1">
    <source>
        <dbReference type="SAM" id="Phobius"/>
    </source>
</evidence>
<feature type="transmembrane region" description="Helical" evidence="1">
    <location>
        <begin position="97"/>
        <end position="121"/>
    </location>
</feature>
<keyword evidence="3" id="KW-1185">Reference proteome</keyword>
<accession>A0AAV7FZI7</accession>
<proteinExistence type="predicted"/>
<dbReference type="EMBL" id="JAGFBR010000019">
    <property type="protein sequence ID" value="KAH0448808.1"/>
    <property type="molecule type" value="Genomic_DNA"/>
</dbReference>
<keyword evidence="1" id="KW-1133">Transmembrane helix</keyword>
<evidence type="ECO:0000313" key="2">
    <source>
        <dbReference type="EMBL" id="KAH0448808.1"/>
    </source>
</evidence>
<organism evidence="2 3">
    <name type="scientific">Dendrobium chrysotoxum</name>
    <name type="common">Orchid</name>
    <dbReference type="NCBI Taxonomy" id="161865"/>
    <lineage>
        <taxon>Eukaryota</taxon>
        <taxon>Viridiplantae</taxon>
        <taxon>Streptophyta</taxon>
        <taxon>Embryophyta</taxon>
        <taxon>Tracheophyta</taxon>
        <taxon>Spermatophyta</taxon>
        <taxon>Magnoliopsida</taxon>
        <taxon>Liliopsida</taxon>
        <taxon>Asparagales</taxon>
        <taxon>Orchidaceae</taxon>
        <taxon>Epidendroideae</taxon>
        <taxon>Malaxideae</taxon>
        <taxon>Dendrobiinae</taxon>
        <taxon>Dendrobium</taxon>
    </lineage>
</organism>
<dbReference type="PANTHER" id="PTHR34953:SF1">
    <property type="entry name" value="ALPHA_BETA HYDROLASE RELATED PROTEIN"/>
    <property type="match status" value="1"/>
</dbReference>
<dbReference type="Proteomes" id="UP000775213">
    <property type="component" value="Unassembled WGS sequence"/>
</dbReference>
<keyword evidence="1" id="KW-0812">Transmembrane</keyword>
<reference evidence="2 3" key="1">
    <citation type="journal article" date="2021" name="Hortic Res">
        <title>Chromosome-scale assembly of the Dendrobium chrysotoxum genome enhances the understanding of orchid evolution.</title>
        <authorList>
            <person name="Zhang Y."/>
            <person name="Zhang G.Q."/>
            <person name="Zhang D."/>
            <person name="Liu X.D."/>
            <person name="Xu X.Y."/>
            <person name="Sun W.H."/>
            <person name="Yu X."/>
            <person name="Zhu X."/>
            <person name="Wang Z.W."/>
            <person name="Zhao X."/>
            <person name="Zhong W.Y."/>
            <person name="Chen H."/>
            <person name="Yin W.L."/>
            <person name="Huang T."/>
            <person name="Niu S.C."/>
            <person name="Liu Z.J."/>
        </authorList>
    </citation>
    <scope>NUCLEOTIDE SEQUENCE [LARGE SCALE GENOMIC DNA]</scope>
    <source>
        <strain evidence="2">Lindl</strain>
    </source>
</reference>
<protein>
    <submittedName>
        <fullName evidence="2">Uncharacterized protein</fullName>
    </submittedName>
</protein>
<comment type="caution">
    <text evidence="2">The sequence shown here is derived from an EMBL/GenBank/DDBJ whole genome shotgun (WGS) entry which is preliminary data.</text>
</comment>
<gene>
    <name evidence="2" type="ORF">IEQ34_022608</name>
</gene>
<dbReference type="PANTHER" id="PTHR34953">
    <property type="entry name" value="ALPHA/BETA HYDROLASE RELATED PROTEIN"/>
    <property type="match status" value="1"/>
</dbReference>
<keyword evidence="1" id="KW-0472">Membrane</keyword>
<feature type="transmembrane region" description="Helical" evidence="1">
    <location>
        <begin position="45"/>
        <end position="64"/>
    </location>
</feature>
<dbReference type="AlphaFoldDB" id="A0AAV7FZI7"/>
<name>A0AAV7FZI7_DENCH</name>
<feature type="transmembrane region" description="Helical" evidence="1">
    <location>
        <begin position="141"/>
        <end position="161"/>
    </location>
</feature>
<evidence type="ECO:0000313" key="3">
    <source>
        <dbReference type="Proteomes" id="UP000775213"/>
    </source>
</evidence>
<feature type="transmembrane region" description="Helical" evidence="1">
    <location>
        <begin position="20"/>
        <end position="39"/>
    </location>
</feature>